<evidence type="ECO:0000256" key="3">
    <source>
        <dbReference type="ARBA" id="ARBA00022448"/>
    </source>
</evidence>
<protein>
    <submittedName>
        <fullName evidence="11">Lipoprotein-releasing ABC transporter permease subunit LolE</fullName>
    </submittedName>
</protein>
<dbReference type="PANTHER" id="PTHR30489">
    <property type="entry name" value="LIPOPROTEIN-RELEASING SYSTEM TRANSMEMBRANE PROTEIN LOLE"/>
    <property type="match status" value="1"/>
</dbReference>
<dbReference type="RefSeq" id="WP_317678584.1">
    <property type="nucleotide sequence ID" value="NZ_JAWLOF010000009.1"/>
</dbReference>
<keyword evidence="11" id="KW-0449">Lipoprotein</keyword>
<reference evidence="11 12" key="1">
    <citation type="submission" date="2023-10" db="EMBL/GenBank/DDBJ databases">
        <authorList>
            <person name="Dale J."/>
        </authorList>
    </citation>
    <scope>NUCLEOTIDE SEQUENCE [LARGE SCALE GENOMIC DNA]</scope>
    <source>
        <strain evidence="11 12">2023EL-00970</strain>
    </source>
</reference>
<evidence type="ECO:0000259" key="9">
    <source>
        <dbReference type="Pfam" id="PF02687"/>
    </source>
</evidence>
<dbReference type="EMBL" id="JAWLOF010000009">
    <property type="protein sequence ID" value="MDV7023780.1"/>
    <property type="molecule type" value="Genomic_DNA"/>
</dbReference>
<evidence type="ECO:0000313" key="11">
    <source>
        <dbReference type="EMBL" id="MDV7023780.1"/>
    </source>
</evidence>
<feature type="transmembrane region" description="Helical" evidence="8">
    <location>
        <begin position="270"/>
        <end position="294"/>
    </location>
</feature>
<keyword evidence="3" id="KW-0813">Transport</keyword>
<name>A0ABU4E3T6_9ENTR</name>
<keyword evidence="5 8" id="KW-0812">Transmembrane</keyword>
<dbReference type="InterPro" id="IPR011926">
    <property type="entry name" value="LolE_gammaproteobact"/>
</dbReference>
<comment type="caution">
    <text evidence="11">The sequence shown here is derived from an EMBL/GenBank/DDBJ whole genome shotgun (WGS) entry which is preliminary data.</text>
</comment>
<accession>A0ABU4E3T6</accession>
<evidence type="ECO:0000256" key="4">
    <source>
        <dbReference type="ARBA" id="ARBA00022475"/>
    </source>
</evidence>
<evidence type="ECO:0000256" key="7">
    <source>
        <dbReference type="ARBA" id="ARBA00023136"/>
    </source>
</evidence>
<dbReference type="InterPro" id="IPR003838">
    <property type="entry name" value="ABC3_permease_C"/>
</dbReference>
<keyword evidence="6 8" id="KW-1133">Transmembrane helix</keyword>
<proteinExistence type="inferred from homology"/>
<dbReference type="NCBIfam" id="NF008357">
    <property type="entry name" value="PRK11146.1"/>
    <property type="match status" value="1"/>
</dbReference>
<dbReference type="NCBIfam" id="TIGR02212">
    <property type="entry name" value="lolCE"/>
    <property type="match status" value="1"/>
</dbReference>
<keyword evidence="4" id="KW-1003">Cell membrane</keyword>
<dbReference type="Pfam" id="PF02687">
    <property type="entry name" value="FtsX"/>
    <property type="match status" value="1"/>
</dbReference>
<feature type="domain" description="ABC3 transporter permease C-terminal" evidence="9">
    <location>
        <begin position="274"/>
        <end position="407"/>
    </location>
</feature>
<dbReference type="Proteomes" id="UP001187066">
    <property type="component" value="Unassembled WGS sequence"/>
</dbReference>
<gene>
    <name evidence="11" type="primary">lolE</name>
    <name evidence="11" type="ORF">R4P48_13975</name>
</gene>
<evidence type="ECO:0000256" key="6">
    <source>
        <dbReference type="ARBA" id="ARBA00022989"/>
    </source>
</evidence>
<keyword evidence="7 8" id="KW-0472">Membrane</keyword>
<comment type="subcellular location">
    <subcellularLocation>
        <location evidence="1">Cell membrane</location>
        <topology evidence="1">Multi-pass membrane protein</topology>
    </subcellularLocation>
</comment>
<evidence type="ECO:0000256" key="1">
    <source>
        <dbReference type="ARBA" id="ARBA00004651"/>
    </source>
</evidence>
<evidence type="ECO:0000313" key="12">
    <source>
        <dbReference type="Proteomes" id="UP001187066"/>
    </source>
</evidence>
<evidence type="ECO:0000256" key="8">
    <source>
        <dbReference type="SAM" id="Phobius"/>
    </source>
</evidence>
<feature type="transmembrane region" description="Helical" evidence="8">
    <location>
        <begin position="314"/>
        <end position="341"/>
    </location>
</feature>
<dbReference type="InterPro" id="IPR051447">
    <property type="entry name" value="Lipoprotein-release_system"/>
</dbReference>
<evidence type="ECO:0000259" key="10">
    <source>
        <dbReference type="Pfam" id="PF12704"/>
    </source>
</evidence>
<keyword evidence="12" id="KW-1185">Reference proteome</keyword>
<organism evidence="11 12">
    <name type="scientific">Atlantibacter subterraneus</name>
    <dbReference type="NCBI Taxonomy" id="255519"/>
    <lineage>
        <taxon>Bacteria</taxon>
        <taxon>Pseudomonadati</taxon>
        <taxon>Pseudomonadota</taxon>
        <taxon>Gammaproteobacteria</taxon>
        <taxon>Enterobacterales</taxon>
        <taxon>Enterobacteriaceae</taxon>
        <taxon>Atlantibacter</taxon>
    </lineage>
</organism>
<dbReference type="NCBIfam" id="TIGR02213">
    <property type="entry name" value="lolE_release"/>
    <property type="match status" value="1"/>
</dbReference>
<sequence>MASPLSLLIGLRFSRGRRRSGMVSLISVISTLGIALGVAVLIMGLSAMNGFERELNNRILAVVPHGEIEPVDQPWKGWPEVLARVEKVPGIEAAAPYINFTGLIESGVNLRAIQVKGVDPEQETHLSALPKYVQNNAWQNFKAGQQQIIIGKGVADALKVKQGDWISIMIPNSDGENKLLQPKRVRLQIAGILQLSGQLDHSLAMVPMQDAQQYLDMGDSVTGIAIKVNDVFNANKLVRDAGEVTNAYVYIKSWIGTYGYMYRDIQMIRAIMYLAMVLVIGVACFNIVSTLVMAVKDKSSDIAVLRTLGAKDGLIRAIFVWYGLLAGLVGSVSGVVVGVLASWQLTNIIAWIERLIGHHFLSGDIYFIDFLPSELHIMDVVYVLITALVLSLVASWYPARRASRIDPARVLSGQ</sequence>
<evidence type="ECO:0000256" key="5">
    <source>
        <dbReference type="ARBA" id="ARBA00022692"/>
    </source>
</evidence>
<dbReference type="InterPro" id="IPR025857">
    <property type="entry name" value="MacB_PCD"/>
</dbReference>
<dbReference type="InterPro" id="IPR011925">
    <property type="entry name" value="LolCE_TM"/>
</dbReference>
<feature type="domain" description="MacB-like periplasmic core" evidence="10">
    <location>
        <begin position="27"/>
        <end position="239"/>
    </location>
</feature>
<feature type="transmembrane region" description="Helical" evidence="8">
    <location>
        <begin position="380"/>
        <end position="399"/>
    </location>
</feature>
<dbReference type="PANTHER" id="PTHR30489:SF0">
    <property type="entry name" value="LIPOPROTEIN-RELEASING SYSTEM TRANSMEMBRANE PROTEIN LOLE"/>
    <property type="match status" value="1"/>
</dbReference>
<dbReference type="Pfam" id="PF12704">
    <property type="entry name" value="MacB_PCD"/>
    <property type="match status" value="1"/>
</dbReference>
<comment type="similarity">
    <text evidence="2">Belongs to the ABC-4 integral membrane protein family. LolC/E subfamily.</text>
</comment>
<evidence type="ECO:0000256" key="2">
    <source>
        <dbReference type="ARBA" id="ARBA00005236"/>
    </source>
</evidence>
<feature type="transmembrane region" description="Helical" evidence="8">
    <location>
        <begin position="20"/>
        <end position="45"/>
    </location>
</feature>